<protein>
    <submittedName>
        <fullName evidence="1">Pyridine nucleotide-disulfide oxidoreductase</fullName>
    </submittedName>
</protein>
<organism evidence="1 2">
    <name type="scientific">Aerococcus urinaeequi</name>
    <dbReference type="NCBI Taxonomy" id="51665"/>
    <lineage>
        <taxon>Bacteria</taxon>
        <taxon>Bacillati</taxon>
        <taxon>Bacillota</taxon>
        <taxon>Bacilli</taxon>
        <taxon>Lactobacillales</taxon>
        <taxon>Aerococcaceae</taxon>
        <taxon>Aerococcus</taxon>
    </lineage>
</organism>
<dbReference type="SUPFAM" id="SSF55424">
    <property type="entry name" value="FAD/NAD-linked reductases, dimerisation (C-terminal) domain"/>
    <property type="match status" value="1"/>
</dbReference>
<gene>
    <name evidence="1" type="ORF">AWM74_06380</name>
</gene>
<dbReference type="AlphaFoldDB" id="A0AAC8X187"/>
<sequence length="80" mass="9158">MPVVNISKVKVICRTTRVFKPVIDEKTNEILWLRLFGEGAHKIITVSMKAHLPYTTLRDQIYTQPTLAEGLNDLFAMVDK</sequence>
<evidence type="ECO:0000313" key="2">
    <source>
        <dbReference type="Proteomes" id="UP000067698"/>
    </source>
</evidence>
<dbReference type="GeneID" id="92867180"/>
<reference evidence="1 2" key="1">
    <citation type="journal article" date="2016" name="Genome Announc.">
        <title>Complete Genome Sequences of Aerococcus christensenii CCUG 28831T, Aerococcus sanguinicola CCUG 43001T, Aerococcus urinae CCUG 36881T, Aerococcus urinaeequi CCUG 28094T, Aerococcus urinaehominis CCUG 42038 BT, and Aerococcus viridans CCUG 4311T.</title>
        <authorList>
            <person name="Carkaci D."/>
            <person name="Dargis R."/>
            <person name="Nielsen X.C."/>
            <person name="Skovgaard O."/>
            <person name="Fuursted K."/>
            <person name="Christensen J.J."/>
        </authorList>
    </citation>
    <scope>NUCLEOTIDE SEQUENCE [LARGE SCALE GENOMIC DNA]</scope>
    <source>
        <strain evidence="1 2">CCUG28094</strain>
    </source>
</reference>
<dbReference type="Proteomes" id="UP000067698">
    <property type="component" value="Chromosome"/>
</dbReference>
<dbReference type="EMBL" id="CP014162">
    <property type="protein sequence ID" value="AMB97889.1"/>
    <property type="molecule type" value="Genomic_DNA"/>
</dbReference>
<name>A0AAC8X187_9LACT</name>
<dbReference type="Gene3D" id="3.30.390.30">
    <property type="match status" value="1"/>
</dbReference>
<dbReference type="RefSeq" id="WP_051218192.1">
    <property type="nucleotide sequence ID" value="NZ_CP014162.1"/>
</dbReference>
<reference evidence="2" key="2">
    <citation type="submission" date="2016-01" db="EMBL/GenBank/DDBJ databases">
        <title>Six Aerococcus type strain genome sequencing and assembly using PacBio and Illumina Hiseq.</title>
        <authorList>
            <person name="Carkaci D."/>
            <person name="Dargis R."/>
            <person name="Nielsen X.C."/>
            <person name="Skovgaard O."/>
            <person name="Fuursted K."/>
            <person name="Christensen J.J."/>
        </authorList>
    </citation>
    <scope>NUCLEOTIDE SEQUENCE [LARGE SCALE GENOMIC DNA]</scope>
    <source>
        <strain evidence="2">CCUG28094</strain>
    </source>
</reference>
<accession>A0AAC8X187</accession>
<proteinExistence type="predicted"/>
<evidence type="ECO:0000313" key="1">
    <source>
        <dbReference type="EMBL" id="AMB97889.1"/>
    </source>
</evidence>
<dbReference type="InterPro" id="IPR016156">
    <property type="entry name" value="FAD/NAD-linked_Rdtase_dimer_sf"/>
</dbReference>